<dbReference type="EMBL" id="NHYD01002747">
    <property type="protein sequence ID" value="PPQ85124.1"/>
    <property type="molecule type" value="Genomic_DNA"/>
</dbReference>
<evidence type="ECO:0000259" key="1">
    <source>
        <dbReference type="PROSITE" id="PS50011"/>
    </source>
</evidence>
<sequence>MQGNARIKRSLNAPNKQLDDNVFERFRVANFLPPAHFLILAAMAKLIPFDPGDRQVDRIELFKFWESMRGWFIGRGYHLYEFVAEEGVEFAYAKSTIPYNPHPNMSVEKKIFDAGEDPFPYAYMGGDPTHLQITDRPVYSTHHTLSGRVMYAQDTKGRHVAIKLVKGGSEEDKILHLLKGRQPDVLKRDTFNFVIPILDLIPCDDHWFAVMPRWDSTIHSPFYPTLYSAIQHIRSLLKGLIFLHENRIYHRDLRTRNLLVDHFSNAPMLSMFCNLFRRALMKRGDLTCAITDFDFSILLDEKTYGPNPRLPILGADVGYEYPPYETMHGHVDYDPFKYDVALLGIYFCDTFQRIITDVPLLAPLIDRMVMSNPDERFTAKEALAFADSIVPTVYPEARIDLGPEGSIYYCFVDIWEGLPPDFVAKWAHYREDRQTLSFRILNYLFANTRKHQEKTASHGAIATVLKIVSEKRILPKPVPKHILQSAQNRVFWPSLIDYRSKIIYSDDRRSVRIASFNFVWGI</sequence>
<dbReference type="Proteomes" id="UP000283269">
    <property type="component" value="Unassembled WGS sequence"/>
</dbReference>
<dbReference type="InterPro" id="IPR000719">
    <property type="entry name" value="Prot_kinase_dom"/>
</dbReference>
<dbReference type="PANTHER" id="PTHR44167">
    <property type="entry name" value="OVARIAN-SPECIFIC SERINE/THREONINE-PROTEIN KINASE LOK-RELATED"/>
    <property type="match status" value="1"/>
</dbReference>
<accession>A0A409X300</accession>
<reference evidence="2 3" key="1">
    <citation type="journal article" date="2018" name="Evol. Lett.">
        <title>Horizontal gene cluster transfer increased hallucinogenic mushroom diversity.</title>
        <authorList>
            <person name="Reynolds H.T."/>
            <person name="Vijayakumar V."/>
            <person name="Gluck-Thaler E."/>
            <person name="Korotkin H.B."/>
            <person name="Matheny P.B."/>
            <person name="Slot J.C."/>
        </authorList>
    </citation>
    <scope>NUCLEOTIDE SEQUENCE [LARGE SCALE GENOMIC DNA]</scope>
    <source>
        <strain evidence="2 3">2631</strain>
    </source>
</reference>
<name>A0A409X300_PSICY</name>
<dbReference type="InParanoid" id="A0A409X300"/>
<keyword evidence="3" id="KW-1185">Reference proteome</keyword>
<evidence type="ECO:0000313" key="2">
    <source>
        <dbReference type="EMBL" id="PPQ85124.1"/>
    </source>
</evidence>
<feature type="domain" description="Protein kinase" evidence="1">
    <location>
        <begin position="108"/>
        <end position="412"/>
    </location>
</feature>
<dbReference type="Gene3D" id="1.10.510.10">
    <property type="entry name" value="Transferase(Phosphotransferase) domain 1"/>
    <property type="match status" value="1"/>
</dbReference>
<dbReference type="PROSITE" id="PS00109">
    <property type="entry name" value="PROTEIN_KINASE_TYR"/>
    <property type="match status" value="1"/>
</dbReference>
<comment type="caution">
    <text evidence="2">The sequence shown here is derived from an EMBL/GenBank/DDBJ whole genome shotgun (WGS) entry which is preliminary data.</text>
</comment>
<dbReference type="SMART" id="SM00220">
    <property type="entry name" value="S_TKc"/>
    <property type="match status" value="1"/>
</dbReference>
<dbReference type="OrthoDB" id="2722301at2759"/>
<protein>
    <recommendedName>
        <fullName evidence="1">Protein kinase domain-containing protein</fullName>
    </recommendedName>
</protein>
<dbReference type="GO" id="GO:0004674">
    <property type="term" value="F:protein serine/threonine kinase activity"/>
    <property type="evidence" value="ECO:0007669"/>
    <property type="project" value="TreeGrafter"/>
</dbReference>
<dbReference type="GO" id="GO:0005524">
    <property type="term" value="F:ATP binding"/>
    <property type="evidence" value="ECO:0007669"/>
    <property type="project" value="InterPro"/>
</dbReference>
<dbReference type="SUPFAM" id="SSF56112">
    <property type="entry name" value="Protein kinase-like (PK-like)"/>
    <property type="match status" value="1"/>
</dbReference>
<organism evidence="2 3">
    <name type="scientific">Psilocybe cyanescens</name>
    <dbReference type="NCBI Taxonomy" id="93625"/>
    <lineage>
        <taxon>Eukaryota</taxon>
        <taxon>Fungi</taxon>
        <taxon>Dikarya</taxon>
        <taxon>Basidiomycota</taxon>
        <taxon>Agaricomycotina</taxon>
        <taxon>Agaricomycetes</taxon>
        <taxon>Agaricomycetidae</taxon>
        <taxon>Agaricales</taxon>
        <taxon>Agaricineae</taxon>
        <taxon>Strophariaceae</taxon>
        <taxon>Psilocybe</taxon>
    </lineage>
</organism>
<dbReference type="Pfam" id="PF00069">
    <property type="entry name" value="Pkinase"/>
    <property type="match status" value="1"/>
</dbReference>
<dbReference type="AlphaFoldDB" id="A0A409X300"/>
<evidence type="ECO:0000313" key="3">
    <source>
        <dbReference type="Proteomes" id="UP000283269"/>
    </source>
</evidence>
<gene>
    <name evidence="2" type="ORF">CVT25_004224</name>
</gene>
<dbReference type="InterPro" id="IPR011009">
    <property type="entry name" value="Kinase-like_dom_sf"/>
</dbReference>
<dbReference type="PROSITE" id="PS50011">
    <property type="entry name" value="PROTEIN_KINASE_DOM"/>
    <property type="match status" value="1"/>
</dbReference>
<dbReference type="GO" id="GO:0005634">
    <property type="term" value="C:nucleus"/>
    <property type="evidence" value="ECO:0007669"/>
    <property type="project" value="TreeGrafter"/>
</dbReference>
<dbReference type="STRING" id="93625.A0A409X300"/>
<dbReference type="PANTHER" id="PTHR44167:SF24">
    <property type="entry name" value="SERINE_THREONINE-PROTEIN KINASE CHK2"/>
    <property type="match status" value="1"/>
</dbReference>
<proteinExistence type="predicted"/>
<dbReference type="GO" id="GO:0044773">
    <property type="term" value="P:mitotic DNA damage checkpoint signaling"/>
    <property type="evidence" value="ECO:0007669"/>
    <property type="project" value="TreeGrafter"/>
</dbReference>
<dbReference type="InterPro" id="IPR008266">
    <property type="entry name" value="Tyr_kinase_AS"/>
</dbReference>